<evidence type="ECO:0000256" key="4">
    <source>
        <dbReference type="ARBA" id="ARBA00023163"/>
    </source>
</evidence>
<feature type="compositionally biased region" description="Basic and acidic residues" evidence="6">
    <location>
        <begin position="99"/>
        <end position="110"/>
    </location>
</feature>
<dbReference type="GO" id="GO:0000978">
    <property type="term" value="F:RNA polymerase II cis-regulatory region sequence-specific DNA binding"/>
    <property type="evidence" value="ECO:0007669"/>
    <property type="project" value="TreeGrafter"/>
</dbReference>
<feature type="region of interest" description="Disordered" evidence="6">
    <location>
        <begin position="1"/>
        <end position="27"/>
    </location>
</feature>
<dbReference type="PANTHER" id="PTHR11969:SF54">
    <property type="entry name" value="MAD-LIKE PROTEIN 1"/>
    <property type="match status" value="1"/>
</dbReference>
<dbReference type="PROSITE" id="PS50888">
    <property type="entry name" value="BHLH"/>
    <property type="match status" value="1"/>
</dbReference>
<dbReference type="GO" id="GO:0005634">
    <property type="term" value="C:nucleus"/>
    <property type="evidence" value="ECO:0007669"/>
    <property type="project" value="UniProtKB-SubCell"/>
</dbReference>
<dbReference type="EMBL" id="CAJVCH010177872">
    <property type="protein sequence ID" value="CAG7729407.1"/>
    <property type="molecule type" value="Genomic_DNA"/>
</dbReference>
<evidence type="ECO:0000313" key="9">
    <source>
        <dbReference type="Proteomes" id="UP000708208"/>
    </source>
</evidence>
<proteinExistence type="predicted"/>
<dbReference type="SMART" id="SM00353">
    <property type="entry name" value="HLH"/>
    <property type="match status" value="1"/>
</dbReference>
<evidence type="ECO:0000256" key="1">
    <source>
        <dbReference type="ARBA" id="ARBA00004123"/>
    </source>
</evidence>
<keyword evidence="9" id="KW-1185">Reference proteome</keyword>
<dbReference type="PANTHER" id="PTHR11969">
    <property type="entry name" value="MAX DIMERIZATION, MAD"/>
    <property type="match status" value="1"/>
</dbReference>
<feature type="domain" description="BHLH" evidence="7">
    <location>
        <begin position="102"/>
        <end position="154"/>
    </location>
</feature>
<dbReference type="Proteomes" id="UP000708208">
    <property type="component" value="Unassembled WGS sequence"/>
</dbReference>
<accession>A0A8J2P7Y9</accession>
<sequence length="311" mass="35150">MLKGAARSETSEMRKKSKQDTNSLGDVEMVIKINNENVVVEGMPPLNDCPGNETADMKSYKQDEFLGNLPNNSITTHCDDSYLSSSSEDKNPPAQLSSSKEDRKITHNKSEKLRRAQLKASMEKLKLLVPLEDSTQKYTTAALLRKVRYLIKKLEERERKNIVFKEHLQREQRYLRKRLEQILQIPREGLSSTNPSATPISQLKNKVKLPTVHSFSVVKPKLPLLLSTFQGQVKTPPILKRKQNLEPENTEIFYINSTDMKSSGMDIGVSSTYELTTTTDNYGPNCSNVSEKYCIIIDTGMVQEGVPISII</sequence>
<dbReference type="Pfam" id="PF00010">
    <property type="entry name" value="HLH"/>
    <property type="match status" value="1"/>
</dbReference>
<dbReference type="AlphaFoldDB" id="A0A8J2P7Y9"/>
<feature type="compositionally biased region" description="Polar residues" evidence="6">
    <location>
        <begin position="77"/>
        <end position="86"/>
    </location>
</feature>
<keyword evidence="2" id="KW-0805">Transcription regulation</keyword>
<evidence type="ECO:0000256" key="6">
    <source>
        <dbReference type="SAM" id="MobiDB-lite"/>
    </source>
</evidence>
<gene>
    <name evidence="8" type="ORF">AFUS01_LOCUS18123</name>
</gene>
<name>A0A8J2P7Y9_9HEXA</name>
<reference evidence="8" key="1">
    <citation type="submission" date="2021-06" db="EMBL/GenBank/DDBJ databases">
        <authorList>
            <person name="Hodson N. C."/>
            <person name="Mongue J. A."/>
            <person name="Jaron S. K."/>
        </authorList>
    </citation>
    <scope>NUCLEOTIDE SEQUENCE</scope>
</reference>
<comment type="caution">
    <text evidence="8">The sequence shown here is derived from an EMBL/GenBank/DDBJ whole genome shotgun (WGS) entry which is preliminary data.</text>
</comment>
<evidence type="ECO:0000256" key="5">
    <source>
        <dbReference type="ARBA" id="ARBA00023242"/>
    </source>
</evidence>
<dbReference type="InterPro" id="IPR011598">
    <property type="entry name" value="bHLH_dom"/>
</dbReference>
<keyword evidence="4" id="KW-0804">Transcription</keyword>
<evidence type="ECO:0000256" key="3">
    <source>
        <dbReference type="ARBA" id="ARBA00023125"/>
    </source>
</evidence>
<organism evidence="8 9">
    <name type="scientific">Allacma fusca</name>
    <dbReference type="NCBI Taxonomy" id="39272"/>
    <lineage>
        <taxon>Eukaryota</taxon>
        <taxon>Metazoa</taxon>
        <taxon>Ecdysozoa</taxon>
        <taxon>Arthropoda</taxon>
        <taxon>Hexapoda</taxon>
        <taxon>Collembola</taxon>
        <taxon>Symphypleona</taxon>
        <taxon>Sminthuridae</taxon>
        <taxon>Allacma</taxon>
    </lineage>
</organism>
<feature type="region of interest" description="Disordered" evidence="6">
    <location>
        <begin position="77"/>
        <end position="110"/>
    </location>
</feature>
<evidence type="ECO:0000256" key="2">
    <source>
        <dbReference type="ARBA" id="ARBA00023015"/>
    </source>
</evidence>
<keyword evidence="5" id="KW-0539">Nucleus</keyword>
<dbReference type="GO" id="GO:0046983">
    <property type="term" value="F:protein dimerization activity"/>
    <property type="evidence" value="ECO:0007669"/>
    <property type="project" value="InterPro"/>
</dbReference>
<protein>
    <recommendedName>
        <fullName evidence="7">BHLH domain-containing protein</fullName>
    </recommendedName>
</protein>
<dbReference type="GO" id="GO:0000981">
    <property type="term" value="F:DNA-binding transcription factor activity, RNA polymerase II-specific"/>
    <property type="evidence" value="ECO:0007669"/>
    <property type="project" value="TreeGrafter"/>
</dbReference>
<comment type="subcellular location">
    <subcellularLocation>
        <location evidence="1">Nucleus</location>
    </subcellularLocation>
</comment>
<keyword evidence="3" id="KW-0238">DNA-binding</keyword>
<evidence type="ECO:0000259" key="7">
    <source>
        <dbReference type="PROSITE" id="PS50888"/>
    </source>
</evidence>
<evidence type="ECO:0000313" key="8">
    <source>
        <dbReference type="EMBL" id="CAG7729407.1"/>
    </source>
</evidence>
<dbReference type="OrthoDB" id="5920083at2759"/>